<feature type="transmembrane region" description="Helical" evidence="1">
    <location>
        <begin position="7"/>
        <end position="26"/>
    </location>
</feature>
<proteinExistence type="predicted"/>
<comment type="caution">
    <text evidence="3">The sequence shown here is derived from an EMBL/GenBank/DDBJ whole genome shotgun (WGS) entry which is preliminary data.</text>
</comment>
<accession>A0AAE3HBG7</accession>
<keyword evidence="1" id="KW-1133">Transmembrane helix</keyword>
<dbReference type="AlphaFoldDB" id="A0AAE3HBG7"/>
<dbReference type="InterPro" id="IPR004365">
    <property type="entry name" value="NA-bd_OB_tRNA"/>
</dbReference>
<dbReference type="Proteomes" id="UP001206983">
    <property type="component" value="Unassembled WGS sequence"/>
</dbReference>
<dbReference type="RefSeq" id="WP_256622963.1">
    <property type="nucleotide sequence ID" value="NZ_JTEO01000004.1"/>
</dbReference>
<evidence type="ECO:0000313" key="4">
    <source>
        <dbReference type="Proteomes" id="UP001206983"/>
    </source>
</evidence>
<protein>
    <recommendedName>
        <fullName evidence="2">OB domain-containing protein</fullName>
    </recommendedName>
</protein>
<dbReference type="GO" id="GO:0003676">
    <property type="term" value="F:nucleic acid binding"/>
    <property type="evidence" value="ECO:0007669"/>
    <property type="project" value="InterPro"/>
</dbReference>
<dbReference type="SUPFAM" id="SSF50249">
    <property type="entry name" value="Nucleic acid-binding proteins"/>
    <property type="match status" value="1"/>
</dbReference>
<dbReference type="Pfam" id="PF01336">
    <property type="entry name" value="tRNA_anti-codon"/>
    <property type="match status" value="1"/>
</dbReference>
<evidence type="ECO:0000313" key="3">
    <source>
        <dbReference type="EMBL" id="MCQ6963069.1"/>
    </source>
</evidence>
<dbReference type="EMBL" id="JTEO01000004">
    <property type="protein sequence ID" value="MCQ6963069.1"/>
    <property type="molecule type" value="Genomic_DNA"/>
</dbReference>
<dbReference type="InterPro" id="IPR012340">
    <property type="entry name" value="NA-bd_OB-fold"/>
</dbReference>
<organism evidence="3 4">
    <name type="scientific">Methanolobus chelungpuianus</name>
    <dbReference type="NCBI Taxonomy" id="502115"/>
    <lineage>
        <taxon>Archaea</taxon>
        <taxon>Methanobacteriati</taxon>
        <taxon>Methanobacteriota</taxon>
        <taxon>Stenosarchaea group</taxon>
        <taxon>Methanomicrobia</taxon>
        <taxon>Methanosarcinales</taxon>
        <taxon>Methanosarcinaceae</taxon>
        <taxon>Methanolobus</taxon>
    </lineage>
</organism>
<name>A0AAE3HBG7_9EURY</name>
<gene>
    <name evidence="3" type="ORF">PV02_08505</name>
</gene>
<keyword evidence="4" id="KW-1185">Reference proteome</keyword>
<dbReference type="Gene3D" id="2.40.50.140">
    <property type="entry name" value="Nucleic acid-binding proteins"/>
    <property type="match status" value="1"/>
</dbReference>
<reference evidence="3 4" key="1">
    <citation type="journal article" date="2011" name="Appl. Environ. Microbiol.">
        <title>Methanogenic archaea isolated from Taiwan's Chelungpu fault.</title>
        <authorList>
            <person name="Wu S.Y."/>
            <person name="Lai M.C."/>
        </authorList>
    </citation>
    <scope>NUCLEOTIDE SEQUENCE [LARGE SCALE GENOMIC DNA]</scope>
    <source>
        <strain evidence="3 4">St545Mb</strain>
    </source>
</reference>
<keyword evidence="1" id="KW-0472">Membrane</keyword>
<evidence type="ECO:0000256" key="1">
    <source>
        <dbReference type="SAM" id="Phobius"/>
    </source>
</evidence>
<feature type="domain" description="OB" evidence="2">
    <location>
        <begin position="47"/>
        <end position="118"/>
    </location>
</feature>
<sequence>MEKEEKIVVILLAMVFLSLSIAYVSFFNDGSSDAAEFSAFSETGERVYVQGDIVSKRFTNTGNHLLMTVNSGSGPVKVFVPSANGAKDIGVMVNEDDVVRVTGNLEEYQGEPEIVVQHKNDVVLVRAA</sequence>
<evidence type="ECO:0000259" key="2">
    <source>
        <dbReference type="Pfam" id="PF01336"/>
    </source>
</evidence>
<keyword evidence="1" id="KW-0812">Transmembrane</keyword>